<gene>
    <name evidence="1" type="ORF">JL811_15925</name>
</gene>
<evidence type="ECO:0000313" key="1">
    <source>
        <dbReference type="EMBL" id="MBL4918714.1"/>
    </source>
</evidence>
<name>A0A8K0VAM8_9RHOB</name>
<protein>
    <submittedName>
        <fullName evidence="1">Uncharacterized protein</fullName>
    </submittedName>
</protein>
<sequence length="306" mass="33552">MYVDKKHKIGKNEKLDSVIKKYGHKDWKIIWKDKANASLVSKRKEPENLQPGDVVIIPPNAKQAQEIAEYIFKLNESLVAERAFVDSCNGFEQRFTRMAAQNRKYADELADEYGDMIHKIKLTNSSTKRTSDGVDVAADIALLFVAIGKLGQASSKAAKSSGAELKKINDDAAKDAMAFAASPVEKVIVSACGKFLSDAKAGRSYTALFVGDLVTASANLTKPSFWGKTIVKLHDGASWSEAVTADLSKDLDKAIEKLERDRDAAVRGFLTTAKSLEQRAVEMKKAAKNAGSHIKKLERELSDLES</sequence>
<dbReference type="RefSeq" id="WP_202689692.1">
    <property type="nucleotide sequence ID" value="NZ_JAESVN010000008.1"/>
</dbReference>
<dbReference type="AlphaFoldDB" id="A0A8K0VAM8"/>
<reference evidence="1" key="1">
    <citation type="submission" date="2021-01" db="EMBL/GenBank/DDBJ databases">
        <title>Tabrizicola alba sp. nov. a motile alkaliphilic bacterium isolated from a soda lake.</title>
        <authorList>
            <person name="Szuroczki S."/>
            <person name="Abbaszade G."/>
            <person name="Schumann P."/>
            <person name="Toth E."/>
        </authorList>
    </citation>
    <scope>NUCLEOTIDE SEQUENCE</scope>
    <source>
        <strain evidence="1">DMG-N-6</strain>
    </source>
</reference>
<evidence type="ECO:0000313" key="2">
    <source>
        <dbReference type="Proteomes" id="UP000648908"/>
    </source>
</evidence>
<accession>A0A8K0VAM8</accession>
<dbReference type="EMBL" id="JAESVN010000008">
    <property type="protein sequence ID" value="MBL4918714.1"/>
    <property type="molecule type" value="Genomic_DNA"/>
</dbReference>
<proteinExistence type="predicted"/>
<organism evidence="1 2">
    <name type="scientific">Szabonella alba</name>
    <dbReference type="NCBI Taxonomy" id="2804194"/>
    <lineage>
        <taxon>Bacteria</taxon>
        <taxon>Pseudomonadati</taxon>
        <taxon>Pseudomonadota</taxon>
        <taxon>Alphaproteobacteria</taxon>
        <taxon>Rhodobacterales</taxon>
        <taxon>Paracoccaceae</taxon>
        <taxon>Szabonella</taxon>
    </lineage>
</organism>
<comment type="caution">
    <text evidence="1">The sequence shown here is derived from an EMBL/GenBank/DDBJ whole genome shotgun (WGS) entry which is preliminary data.</text>
</comment>
<keyword evidence="2" id="KW-1185">Reference proteome</keyword>
<dbReference type="Proteomes" id="UP000648908">
    <property type="component" value="Unassembled WGS sequence"/>
</dbReference>